<organism evidence="1 2">
    <name type="scientific">Portunus trituberculatus</name>
    <name type="common">Swimming crab</name>
    <name type="synonym">Neptunus trituberculatus</name>
    <dbReference type="NCBI Taxonomy" id="210409"/>
    <lineage>
        <taxon>Eukaryota</taxon>
        <taxon>Metazoa</taxon>
        <taxon>Ecdysozoa</taxon>
        <taxon>Arthropoda</taxon>
        <taxon>Crustacea</taxon>
        <taxon>Multicrustacea</taxon>
        <taxon>Malacostraca</taxon>
        <taxon>Eumalacostraca</taxon>
        <taxon>Eucarida</taxon>
        <taxon>Decapoda</taxon>
        <taxon>Pleocyemata</taxon>
        <taxon>Brachyura</taxon>
        <taxon>Eubrachyura</taxon>
        <taxon>Portunoidea</taxon>
        <taxon>Portunidae</taxon>
        <taxon>Portuninae</taxon>
        <taxon>Portunus</taxon>
    </lineage>
</organism>
<protein>
    <submittedName>
        <fullName evidence="1">Uncharacterized protein</fullName>
    </submittedName>
</protein>
<name>A0A5B7F3J8_PORTR</name>
<reference evidence="1 2" key="1">
    <citation type="submission" date="2019-05" db="EMBL/GenBank/DDBJ databases">
        <title>Another draft genome of Portunus trituberculatus and its Hox gene families provides insights of decapod evolution.</title>
        <authorList>
            <person name="Jeong J.-H."/>
            <person name="Song I."/>
            <person name="Kim S."/>
            <person name="Choi T."/>
            <person name="Kim D."/>
            <person name="Ryu S."/>
            <person name="Kim W."/>
        </authorList>
    </citation>
    <scope>NUCLEOTIDE SEQUENCE [LARGE SCALE GENOMIC DNA]</scope>
    <source>
        <tissue evidence="1">Muscle</tissue>
    </source>
</reference>
<sequence>MLLQAIPWALPGMYLVSITPMETISSRITMFLRINCADFFSKVPGGMDVIPTPISVVRHKPTWRRDLADFWN</sequence>
<dbReference type="EMBL" id="VSRR010004430">
    <property type="protein sequence ID" value="MPC39643.1"/>
    <property type="molecule type" value="Genomic_DNA"/>
</dbReference>
<evidence type="ECO:0000313" key="2">
    <source>
        <dbReference type="Proteomes" id="UP000324222"/>
    </source>
</evidence>
<evidence type="ECO:0000313" key="1">
    <source>
        <dbReference type="EMBL" id="MPC39643.1"/>
    </source>
</evidence>
<comment type="caution">
    <text evidence="1">The sequence shown here is derived from an EMBL/GenBank/DDBJ whole genome shotgun (WGS) entry which is preliminary data.</text>
</comment>
<dbReference type="Proteomes" id="UP000324222">
    <property type="component" value="Unassembled WGS sequence"/>
</dbReference>
<keyword evidence="2" id="KW-1185">Reference proteome</keyword>
<proteinExistence type="predicted"/>
<dbReference type="AlphaFoldDB" id="A0A5B7F3J8"/>
<accession>A0A5B7F3J8</accession>
<gene>
    <name evidence="1" type="ORF">E2C01_033188</name>
</gene>